<dbReference type="InterPro" id="IPR004821">
    <property type="entry name" value="Cyt_trans-like"/>
</dbReference>
<keyword evidence="6 9" id="KW-0460">Magnesium</keyword>
<dbReference type="AlphaFoldDB" id="A0AAE3FFM7"/>
<evidence type="ECO:0000256" key="4">
    <source>
        <dbReference type="ARBA" id="ARBA00022741"/>
    </source>
</evidence>
<evidence type="ECO:0000256" key="6">
    <source>
        <dbReference type="ARBA" id="ARBA00022842"/>
    </source>
</evidence>
<evidence type="ECO:0000256" key="2">
    <source>
        <dbReference type="ARBA" id="ARBA00022679"/>
    </source>
</evidence>
<accession>A0AAE3FFM7</accession>
<dbReference type="Proteomes" id="UP001139365">
    <property type="component" value="Unassembled WGS sequence"/>
</dbReference>
<dbReference type="NCBIfam" id="TIGR00125">
    <property type="entry name" value="cyt_tran_rel"/>
    <property type="match status" value="1"/>
</dbReference>
<evidence type="ECO:0000256" key="5">
    <source>
        <dbReference type="ARBA" id="ARBA00022840"/>
    </source>
</evidence>
<sequence>MKTALITGSFDPVTVGHTDIIRRAAEIFDSVTVALCHNTEKKYMFTPEQREKLLTLAVSGMKNVKVAVCRGLVADFAAEVGASVIVRGIRNPVDSAYEADMATINRGLGSHPETVFLPSKPEFLHISSSYVRDMIKYRQPLDGIVPEEAAEYLRSLTV</sequence>
<feature type="binding site" evidence="9">
    <location>
        <begin position="9"/>
        <end position="10"/>
    </location>
    <ligand>
        <name>ATP</name>
        <dbReference type="ChEBI" id="CHEBI:30616"/>
    </ligand>
</feature>
<dbReference type="GO" id="GO:0005737">
    <property type="term" value="C:cytoplasm"/>
    <property type="evidence" value="ECO:0007669"/>
    <property type="project" value="UniProtKB-SubCell"/>
</dbReference>
<feature type="binding site" evidence="9">
    <location>
        <position position="87"/>
    </location>
    <ligand>
        <name>substrate</name>
    </ligand>
</feature>
<comment type="subcellular location">
    <subcellularLocation>
        <location evidence="9">Cytoplasm</location>
    </subcellularLocation>
</comment>
<keyword evidence="2 9" id="KW-0808">Transferase</keyword>
<dbReference type="EMBL" id="JALEMU010000067">
    <property type="protein sequence ID" value="MCI5755466.1"/>
    <property type="molecule type" value="Genomic_DNA"/>
</dbReference>
<evidence type="ECO:0000313" key="11">
    <source>
        <dbReference type="EMBL" id="MCI5755466.1"/>
    </source>
</evidence>
<protein>
    <recommendedName>
        <fullName evidence="9">Phosphopantetheine adenylyltransferase</fullName>
        <ecNumber evidence="9">2.7.7.3</ecNumber>
    </recommendedName>
    <alternativeName>
        <fullName evidence="9">Dephospho-CoA pyrophosphorylase</fullName>
    </alternativeName>
    <alternativeName>
        <fullName evidence="9">Pantetheine-phosphate adenylyltransferase</fullName>
        <shortName evidence="9">PPAT</shortName>
    </alternativeName>
</protein>
<keyword evidence="1 9" id="KW-0963">Cytoplasm</keyword>
<dbReference type="Pfam" id="PF01467">
    <property type="entry name" value="CTP_transf_like"/>
    <property type="match status" value="1"/>
</dbReference>
<feature type="binding site" evidence="9">
    <location>
        <position position="73"/>
    </location>
    <ligand>
        <name>substrate</name>
    </ligand>
</feature>
<keyword evidence="3 9" id="KW-0548">Nucleotidyltransferase</keyword>
<dbReference type="HAMAP" id="MF_00151">
    <property type="entry name" value="PPAT_bact"/>
    <property type="match status" value="1"/>
</dbReference>
<dbReference type="SUPFAM" id="SSF52374">
    <property type="entry name" value="Nucleotidylyl transferase"/>
    <property type="match status" value="1"/>
</dbReference>
<organism evidence="11 12">
    <name type="scientific">Candidatus Colimorpha enterica</name>
    <dbReference type="NCBI Taxonomy" id="3083063"/>
    <lineage>
        <taxon>Bacteria</taxon>
        <taxon>Pseudomonadati</taxon>
        <taxon>Bacteroidota</taxon>
        <taxon>Bacteroidia</taxon>
        <taxon>Bacteroidales</taxon>
        <taxon>Candidatus Colimorpha</taxon>
    </lineage>
</organism>
<evidence type="ECO:0000313" key="12">
    <source>
        <dbReference type="Proteomes" id="UP001139365"/>
    </source>
</evidence>
<feature type="binding site" evidence="9">
    <location>
        <position position="98"/>
    </location>
    <ligand>
        <name>ATP</name>
        <dbReference type="ChEBI" id="CHEBI:30616"/>
    </ligand>
</feature>
<dbReference type="GO" id="GO:0005524">
    <property type="term" value="F:ATP binding"/>
    <property type="evidence" value="ECO:0007669"/>
    <property type="project" value="UniProtKB-KW"/>
</dbReference>
<dbReference type="GO" id="GO:0015937">
    <property type="term" value="P:coenzyme A biosynthetic process"/>
    <property type="evidence" value="ECO:0007669"/>
    <property type="project" value="UniProtKB-UniRule"/>
</dbReference>
<dbReference type="NCBIfam" id="TIGR01510">
    <property type="entry name" value="coaD_prev_kdtB"/>
    <property type="match status" value="1"/>
</dbReference>
<feature type="binding site" evidence="9">
    <location>
        <position position="17"/>
    </location>
    <ligand>
        <name>ATP</name>
        <dbReference type="ChEBI" id="CHEBI:30616"/>
    </ligand>
</feature>
<comment type="function">
    <text evidence="9">Reversibly transfers an adenylyl group from ATP to 4'-phosphopantetheine, yielding dephospho-CoA (dPCoA) and pyrophosphate.</text>
</comment>
<dbReference type="InterPro" id="IPR001980">
    <property type="entry name" value="PPAT"/>
</dbReference>
<feature type="domain" description="Cytidyltransferase-like" evidence="10">
    <location>
        <begin position="6"/>
        <end position="133"/>
    </location>
</feature>
<evidence type="ECO:0000259" key="10">
    <source>
        <dbReference type="Pfam" id="PF01467"/>
    </source>
</evidence>
<keyword evidence="4 9" id="KW-0547">Nucleotide-binding</keyword>
<keyword evidence="7 9" id="KW-0173">Coenzyme A biosynthesis</keyword>
<evidence type="ECO:0000256" key="7">
    <source>
        <dbReference type="ARBA" id="ARBA00022993"/>
    </source>
</evidence>
<comment type="pathway">
    <text evidence="9">Cofactor biosynthesis; coenzyme A biosynthesis; CoA from (R)-pantothenate: step 4/5.</text>
</comment>
<dbReference type="Gene3D" id="3.40.50.620">
    <property type="entry name" value="HUPs"/>
    <property type="match status" value="1"/>
</dbReference>
<gene>
    <name evidence="9 11" type="primary">coaD</name>
    <name evidence="11" type="ORF">MR241_04140</name>
</gene>
<dbReference type="PANTHER" id="PTHR21342">
    <property type="entry name" value="PHOSPHOPANTETHEINE ADENYLYLTRANSFERASE"/>
    <property type="match status" value="1"/>
</dbReference>
<comment type="cofactor">
    <cofactor evidence="9">
        <name>Mg(2+)</name>
        <dbReference type="ChEBI" id="CHEBI:18420"/>
    </cofactor>
</comment>
<dbReference type="InterPro" id="IPR014729">
    <property type="entry name" value="Rossmann-like_a/b/a_fold"/>
</dbReference>
<comment type="catalytic activity">
    <reaction evidence="8 9">
        <text>(R)-4'-phosphopantetheine + ATP + H(+) = 3'-dephospho-CoA + diphosphate</text>
        <dbReference type="Rhea" id="RHEA:19801"/>
        <dbReference type="ChEBI" id="CHEBI:15378"/>
        <dbReference type="ChEBI" id="CHEBI:30616"/>
        <dbReference type="ChEBI" id="CHEBI:33019"/>
        <dbReference type="ChEBI" id="CHEBI:57328"/>
        <dbReference type="ChEBI" id="CHEBI:61723"/>
        <dbReference type="EC" id="2.7.7.3"/>
    </reaction>
</comment>
<comment type="similarity">
    <text evidence="9">Belongs to the bacterial CoaD family.</text>
</comment>
<name>A0AAE3FFM7_9BACT</name>
<dbReference type="GO" id="GO:0004595">
    <property type="term" value="F:pantetheine-phosphate adenylyltransferase activity"/>
    <property type="evidence" value="ECO:0007669"/>
    <property type="project" value="UniProtKB-UniRule"/>
</dbReference>
<comment type="caution">
    <text evidence="11">The sequence shown here is derived from an EMBL/GenBank/DDBJ whole genome shotgun (WGS) entry which is preliminary data.</text>
</comment>
<evidence type="ECO:0000256" key="8">
    <source>
        <dbReference type="ARBA" id="ARBA00029346"/>
    </source>
</evidence>
<keyword evidence="5 9" id="KW-0067">ATP-binding</keyword>
<evidence type="ECO:0000256" key="1">
    <source>
        <dbReference type="ARBA" id="ARBA00022490"/>
    </source>
</evidence>
<proteinExistence type="inferred from homology"/>
<evidence type="ECO:0000256" key="3">
    <source>
        <dbReference type="ARBA" id="ARBA00022695"/>
    </source>
</evidence>
<feature type="binding site" evidence="9">
    <location>
        <position position="9"/>
    </location>
    <ligand>
        <name>substrate</name>
    </ligand>
</feature>
<dbReference type="PRINTS" id="PR01020">
    <property type="entry name" value="LPSBIOSNTHSS"/>
</dbReference>
<comment type="subunit">
    <text evidence="9">Homohexamer.</text>
</comment>
<feature type="site" description="Transition state stabilizer" evidence="9">
    <location>
        <position position="17"/>
    </location>
</feature>
<evidence type="ECO:0000256" key="9">
    <source>
        <dbReference type="HAMAP-Rule" id="MF_00151"/>
    </source>
</evidence>
<feature type="binding site" evidence="9">
    <location>
        <begin position="88"/>
        <end position="90"/>
    </location>
    <ligand>
        <name>ATP</name>
        <dbReference type="ChEBI" id="CHEBI:30616"/>
    </ligand>
</feature>
<dbReference type="PANTHER" id="PTHR21342:SF1">
    <property type="entry name" value="PHOSPHOPANTETHEINE ADENYLYLTRANSFERASE"/>
    <property type="match status" value="1"/>
</dbReference>
<feature type="binding site" evidence="9">
    <location>
        <position position="41"/>
    </location>
    <ligand>
        <name>substrate</name>
    </ligand>
</feature>
<feature type="binding site" evidence="9">
    <location>
        <begin position="123"/>
        <end position="129"/>
    </location>
    <ligand>
        <name>ATP</name>
        <dbReference type="ChEBI" id="CHEBI:30616"/>
    </ligand>
</feature>
<dbReference type="EC" id="2.7.7.3" evidence="9"/>
<reference evidence="11 12" key="1">
    <citation type="submission" date="2022-03" db="EMBL/GenBank/DDBJ databases">
        <title>Metagenome-assembled genomes from swine fecal metagenomes.</title>
        <authorList>
            <person name="Holman D.B."/>
            <person name="Kommadath A."/>
        </authorList>
    </citation>
    <scope>NUCLEOTIDE SEQUENCE [LARGE SCALE GENOMIC DNA]</scope>
    <source>
        <strain evidence="11">SUG147</strain>
    </source>
</reference>